<comment type="caution">
    <text evidence="1">The sequence shown here is derived from an EMBL/GenBank/DDBJ whole genome shotgun (WGS) entry which is preliminary data.</text>
</comment>
<dbReference type="Proteomes" id="UP001174136">
    <property type="component" value="Unassembled WGS sequence"/>
</dbReference>
<protein>
    <submittedName>
        <fullName evidence="1">Uncharacterized protein</fullName>
    </submittedName>
</protein>
<reference evidence="1" key="1">
    <citation type="journal article" date="2023" name="Front. Mar. Sci.">
        <title>A new Merluccius polli reference genome to investigate the effects of global change in West African waters.</title>
        <authorList>
            <person name="Mateo J.L."/>
            <person name="Blanco-Fernandez C."/>
            <person name="Garcia-Vazquez E."/>
            <person name="Machado-Schiaffino G."/>
        </authorList>
    </citation>
    <scope>NUCLEOTIDE SEQUENCE</scope>
    <source>
        <strain evidence="1">C29</strain>
        <tissue evidence="1">Fin</tissue>
    </source>
</reference>
<keyword evidence="2" id="KW-1185">Reference proteome</keyword>
<name>A0AA47NEI9_MERPO</name>
<sequence length="145" mass="16318">MGDFNHCKPGKTLCSFEQYVTCSTRLTNCLDLCYGSVKGAYKSLQRAPLGTSDTTRECLIRREVPLSVYFRVLNCCSSPLVPCEGAHMAIAPSGALVELQPEFVLRKHKPERKIVPVWSRDSIQRLQDCFSLTDWDLFVDVSRLG</sequence>
<dbReference type="AlphaFoldDB" id="A0AA47NEI9"/>
<accession>A0AA47NEI9</accession>
<organism evidence="1 2">
    <name type="scientific">Merluccius polli</name>
    <name type="common">Benguela hake</name>
    <name type="synonym">Merluccius cadenati</name>
    <dbReference type="NCBI Taxonomy" id="89951"/>
    <lineage>
        <taxon>Eukaryota</taxon>
        <taxon>Metazoa</taxon>
        <taxon>Chordata</taxon>
        <taxon>Craniata</taxon>
        <taxon>Vertebrata</taxon>
        <taxon>Euteleostomi</taxon>
        <taxon>Actinopterygii</taxon>
        <taxon>Neopterygii</taxon>
        <taxon>Teleostei</taxon>
        <taxon>Neoteleostei</taxon>
        <taxon>Acanthomorphata</taxon>
        <taxon>Zeiogadaria</taxon>
        <taxon>Gadariae</taxon>
        <taxon>Gadiformes</taxon>
        <taxon>Gadoidei</taxon>
        <taxon>Merlucciidae</taxon>
        <taxon>Merluccius</taxon>
    </lineage>
</organism>
<evidence type="ECO:0000313" key="1">
    <source>
        <dbReference type="EMBL" id="KAK0156647.1"/>
    </source>
</evidence>
<proteinExistence type="predicted"/>
<gene>
    <name evidence="1" type="ORF">N1851_000123</name>
</gene>
<dbReference type="EMBL" id="JAOPHQ010000001">
    <property type="protein sequence ID" value="KAK0156647.1"/>
    <property type="molecule type" value="Genomic_DNA"/>
</dbReference>
<evidence type="ECO:0000313" key="2">
    <source>
        <dbReference type="Proteomes" id="UP001174136"/>
    </source>
</evidence>